<keyword evidence="2" id="KW-1185">Reference proteome</keyword>
<gene>
    <name evidence="1" type="ORF">AFUS01_LOCUS39616</name>
</gene>
<feature type="non-terminal residue" evidence="1">
    <location>
        <position position="1"/>
    </location>
</feature>
<evidence type="ECO:0000313" key="2">
    <source>
        <dbReference type="Proteomes" id="UP000708208"/>
    </source>
</evidence>
<accession>A0A8J2L7U3</accession>
<evidence type="ECO:0000313" key="1">
    <source>
        <dbReference type="EMBL" id="CAG7829772.1"/>
    </source>
</evidence>
<proteinExistence type="predicted"/>
<sequence length="53" mass="6476">INCVILTSVLPQKLQKVYDFFETEAKSELPQFKPRYLLLFLIFETKRHVMRFR</sequence>
<dbReference type="Proteomes" id="UP000708208">
    <property type="component" value="Unassembled WGS sequence"/>
</dbReference>
<name>A0A8J2L7U3_9HEXA</name>
<comment type="caution">
    <text evidence="1">The sequence shown here is derived from an EMBL/GenBank/DDBJ whole genome shotgun (WGS) entry which is preliminary data.</text>
</comment>
<reference evidence="1" key="1">
    <citation type="submission" date="2021-06" db="EMBL/GenBank/DDBJ databases">
        <authorList>
            <person name="Hodson N. C."/>
            <person name="Mongue J. A."/>
            <person name="Jaron S. K."/>
        </authorList>
    </citation>
    <scope>NUCLEOTIDE SEQUENCE</scope>
</reference>
<dbReference type="AlphaFoldDB" id="A0A8J2L7U3"/>
<organism evidence="1 2">
    <name type="scientific">Allacma fusca</name>
    <dbReference type="NCBI Taxonomy" id="39272"/>
    <lineage>
        <taxon>Eukaryota</taxon>
        <taxon>Metazoa</taxon>
        <taxon>Ecdysozoa</taxon>
        <taxon>Arthropoda</taxon>
        <taxon>Hexapoda</taxon>
        <taxon>Collembola</taxon>
        <taxon>Symphypleona</taxon>
        <taxon>Sminthuridae</taxon>
        <taxon>Allacma</taxon>
    </lineage>
</organism>
<protein>
    <submittedName>
        <fullName evidence="1">Uncharacterized protein</fullName>
    </submittedName>
</protein>
<dbReference type="EMBL" id="CAJVCH010552831">
    <property type="protein sequence ID" value="CAG7829772.1"/>
    <property type="molecule type" value="Genomic_DNA"/>
</dbReference>